<reference evidence="5 7" key="3">
    <citation type="submission" date="2018-07" db="EMBL/GenBank/DDBJ databases">
        <title>Genomic and Epidemiologic Investigation of an Indolent Hospital Outbreak.</title>
        <authorList>
            <person name="Johnson R.C."/>
            <person name="Deming C."/>
            <person name="Conlan S."/>
            <person name="Zellmer C.J."/>
            <person name="Michelin A.V."/>
            <person name="Lee-Lin S."/>
            <person name="Thomas P.J."/>
            <person name="Park M."/>
            <person name="Weingarten R.A."/>
            <person name="Less J."/>
            <person name="Dekker J.P."/>
            <person name="Frank K.M."/>
            <person name="Musser K.A."/>
            <person name="Mcquiston J.R."/>
            <person name="Henderson D.K."/>
            <person name="Lau A.F."/>
            <person name="Palmore T.N."/>
            <person name="Segre J.A."/>
        </authorList>
    </citation>
    <scope>NUCLEOTIDE SEQUENCE [LARGE SCALE GENOMIC DNA]</scope>
    <source>
        <strain evidence="5 7">SK-NIH.Env10_0317</strain>
    </source>
</reference>
<dbReference type="PANTHER" id="PTHR24321:SF15">
    <property type="entry name" value="OXIDOREDUCTASE UCPA"/>
    <property type="match status" value="1"/>
</dbReference>
<evidence type="ECO:0000313" key="6">
    <source>
        <dbReference type="Proteomes" id="UP000185161"/>
    </source>
</evidence>
<dbReference type="SMART" id="SM00822">
    <property type="entry name" value="PKS_KR"/>
    <property type="match status" value="1"/>
</dbReference>
<reference evidence="6" key="2">
    <citation type="submission" date="2016-12" db="EMBL/GenBank/DDBJ databases">
        <title>Whole genome sequencing of Sphingomonas sp. ABOJV.</title>
        <authorList>
            <person name="Conlan S."/>
            <person name="Thomas P.J."/>
            <person name="Mullikin J."/>
            <person name="Palmore T.N."/>
            <person name="Frank K.M."/>
            <person name="Segre J.A."/>
        </authorList>
    </citation>
    <scope>NUCLEOTIDE SEQUENCE [LARGE SCALE GENOMIC DNA]</scope>
    <source>
        <strain evidence="6">ABOJV</strain>
    </source>
</reference>
<evidence type="ECO:0000313" key="7">
    <source>
        <dbReference type="Proteomes" id="UP000286681"/>
    </source>
</evidence>
<dbReference type="EMBL" id="QQWO01000004">
    <property type="protein sequence ID" value="RSV05542.1"/>
    <property type="molecule type" value="Genomic_DNA"/>
</dbReference>
<dbReference type="InterPro" id="IPR020904">
    <property type="entry name" value="Sc_DH/Rdtase_CS"/>
</dbReference>
<evidence type="ECO:0000259" key="3">
    <source>
        <dbReference type="SMART" id="SM00822"/>
    </source>
</evidence>
<keyword evidence="6" id="KW-1185">Reference proteome</keyword>
<dbReference type="PANTHER" id="PTHR24321">
    <property type="entry name" value="DEHYDROGENASES, SHORT CHAIN"/>
    <property type="match status" value="1"/>
</dbReference>
<evidence type="ECO:0000256" key="2">
    <source>
        <dbReference type="ARBA" id="ARBA00023002"/>
    </source>
</evidence>
<reference evidence="4" key="1">
    <citation type="submission" date="2016-12" db="EMBL/GenBank/DDBJ databases">
        <title>Whole genome sequencing of Sphingomonas koreensis.</title>
        <authorList>
            <person name="Conlan S."/>
            <person name="Thomas P.J."/>
            <person name="Mullikin J."/>
            <person name="Palmore T.N."/>
            <person name="Frank K.M."/>
            <person name="Segre J.A."/>
        </authorList>
    </citation>
    <scope>NUCLEOTIDE SEQUENCE</scope>
    <source>
        <strain evidence="4">ABOJV</strain>
    </source>
</reference>
<dbReference type="InterPro" id="IPR002347">
    <property type="entry name" value="SDR_fam"/>
</dbReference>
<name>A0A1L6J6D2_9SPHN</name>
<dbReference type="FunFam" id="3.40.50.720:FF:000084">
    <property type="entry name" value="Short-chain dehydrogenase reductase"/>
    <property type="match status" value="1"/>
</dbReference>
<feature type="domain" description="Ketoreductase" evidence="3">
    <location>
        <begin position="7"/>
        <end position="188"/>
    </location>
</feature>
<comment type="similarity">
    <text evidence="1">Belongs to the short-chain dehydrogenases/reductases (SDR) family.</text>
</comment>
<keyword evidence="2" id="KW-0560">Oxidoreductase</keyword>
<evidence type="ECO:0000256" key="1">
    <source>
        <dbReference type="ARBA" id="ARBA00006484"/>
    </source>
</evidence>
<dbReference type="AlphaFoldDB" id="A0A1L6J6D2"/>
<dbReference type="PROSITE" id="PS00061">
    <property type="entry name" value="ADH_SHORT"/>
    <property type="match status" value="1"/>
</dbReference>
<accession>A0A1L6J6D2</accession>
<dbReference type="PRINTS" id="PR00081">
    <property type="entry name" value="GDHRDH"/>
</dbReference>
<evidence type="ECO:0000313" key="5">
    <source>
        <dbReference type="EMBL" id="RSV05542.1"/>
    </source>
</evidence>
<dbReference type="Gene3D" id="3.40.50.720">
    <property type="entry name" value="NAD(P)-binding Rossmann-like Domain"/>
    <property type="match status" value="1"/>
</dbReference>
<dbReference type="CDD" id="cd05233">
    <property type="entry name" value="SDR_c"/>
    <property type="match status" value="1"/>
</dbReference>
<dbReference type="Proteomes" id="UP000286681">
    <property type="component" value="Unassembled WGS sequence"/>
</dbReference>
<dbReference type="Proteomes" id="UP000185161">
    <property type="component" value="Chromosome"/>
</dbReference>
<proteinExistence type="inferred from homology"/>
<dbReference type="InterPro" id="IPR057326">
    <property type="entry name" value="KR_dom"/>
</dbReference>
<dbReference type="EMBL" id="CP018820">
    <property type="protein sequence ID" value="APR51469.1"/>
    <property type="molecule type" value="Genomic_DNA"/>
</dbReference>
<dbReference type="RefSeq" id="WP_075150581.1">
    <property type="nucleotide sequence ID" value="NZ_CP018820.1"/>
</dbReference>
<organism evidence="4 6">
    <name type="scientific">Sphingomonas koreensis</name>
    <dbReference type="NCBI Taxonomy" id="93064"/>
    <lineage>
        <taxon>Bacteria</taxon>
        <taxon>Pseudomonadati</taxon>
        <taxon>Pseudomonadota</taxon>
        <taxon>Alphaproteobacteria</taxon>
        <taxon>Sphingomonadales</taxon>
        <taxon>Sphingomonadaceae</taxon>
        <taxon>Sphingomonas</taxon>
    </lineage>
</organism>
<protein>
    <submittedName>
        <fullName evidence="4 5">Oxidoreductase</fullName>
    </submittedName>
</protein>
<dbReference type="GeneID" id="44131443"/>
<dbReference type="KEGG" id="skr:BRX40_02630"/>
<dbReference type="SUPFAM" id="SSF51735">
    <property type="entry name" value="NAD(P)-binding Rossmann-fold domains"/>
    <property type="match status" value="1"/>
</dbReference>
<dbReference type="OrthoDB" id="9779623at2"/>
<dbReference type="Pfam" id="PF13561">
    <property type="entry name" value="adh_short_C2"/>
    <property type="match status" value="1"/>
</dbReference>
<sequence length="251" mass="25940">MASFKGKTALITGAASGIGRATAEHLASQGAKRLILVDRDGDSLERLVLPPCETSLCFGDVRDEALWDAVEAELGQLDHAVINAGVAGASAIADHDFDQWRYILSVNLDGAFLTLRAAMRAMKGRGGSIVLTASAAGVKAEPGVAAYGCAKAALIHLAKVAAKEGAADRIRVNAIAPAGVETPVWDAVPMFAQRAAEIGRDAAFAEMARIATPLGRYAKADEVAAQIAFLLGEHSALTTGTVLLSDGGYTL</sequence>
<gene>
    <name evidence="4" type="ORF">BRX40_02630</name>
    <name evidence="5" type="ORF">CA257_06230</name>
</gene>
<evidence type="ECO:0000313" key="4">
    <source>
        <dbReference type="EMBL" id="APR51469.1"/>
    </source>
</evidence>
<dbReference type="GO" id="GO:0016491">
    <property type="term" value="F:oxidoreductase activity"/>
    <property type="evidence" value="ECO:0007669"/>
    <property type="project" value="UniProtKB-KW"/>
</dbReference>
<dbReference type="InterPro" id="IPR036291">
    <property type="entry name" value="NAD(P)-bd_dom_sf"/>
</dbReference>
<dbReference type="STRING" id="93064.BRX40_02630"/>